<dbReference type="Proteomes" id="UP001336020">
    <property type="component" value="Unassembled WGS sequence"/>
</dbReference>
<organism evidence="1 2">
    <name type="scientific">Rhodococcus artemisiae</name>
    <dbReference type="NCBI Taxonomy" id="714159"/>
    <lineage>
        <taxon>Bacteria</taxon>
        <taxon>Bacillati</taxon>
        <taxon>Actinomycetota</taxon>
        <taxon>Actinomycetes</taxon>
        <taxon>Mycobacteriales</taxon>
        <taxon>Nocardiaceae</taxon>
        <taxon>Rhodococcus</taxon>
    </lineage>
</organism>
<reference evidence="1 2" key="1">
    <citation type="submission" date="2023-07" db="EMBL/GenBank/DDBJ databases">
        <authorList>
            <person name="Girao M."/>
            <person name="Carvalho M.F."/>
        </authorList>
    </citation>
    <scope>NUCLEOTIDE SEQUENCE [LARGE SCALE GENOMIC DNA]</scope>
    <source>
        <strain evidence="1 2">YIM65754</strain>
    </source>
</reference>
<dbReference type="EMBL" id="JAUTXY010000001">
    <property type="protein sequence ID" value="MEE2056583.1"/>
    <property type="molecule type" value="Genomic_DNA"/>
</dbReference>
<protein>
    <recommendedName>
        <fullName evidence="3">Excreted virulence factor EspC (Type VII ESX diderm)</fullName>
    </recommendedName>
</protein>
<comment type="caution">
    <text evidence="1">The sequence shown here is derived from an EMBL/GenBank/DDBJ whole genome shotgun (WGS) entry which is preliminary data.</text>
</comment>
<evidence type="ECO:0008006" key="3">
    <source>
        <dbReference type="Google" id="ProtNLM"/>
    </source>
</evidence>
<name>A0ABU7L4Z5_9NOCA</name>
<evidence type="ECO:0000313" key="2">
    <source>
        <dbReference type="Proteomes" id="UP001336020"/>
    </source>
</evidence>
<evidence type="ECO:0000313" key="1">
    <source>
        <dbReference type="EMBL" id="MEE2056583.1"/>
    </source>
</evidence>
<gene>
    <name evidence="1" type="ORF">Q7514_03445</name>
</gene>
<dbReference type="InterPro" id="IPR036689">
    <property type="entry name" value="ESAT-6-like_sf"/>
</dbReference>
<proteinExistence type="predicted"/>
<sequence>MTLYVDPDELDRAAERYETSANAAADIGRHLPDSVRAGAATGALNGMLAQVAADLAGLVATLGSSGMVLGGCGAAYRRTDDDTAAYLVARLSDMDE</sequence>
<dbReference type="RefSeq" id="WP_330131828.1">
    <property type="nucleotide sequence ID" value="NZ_JAUTXY010000001.1"/>
</dbReference>
<keyword evidence="2" id="KW-1185">Reference proteome</keyword>
<dbReference type="SUPFAM" id="SSF140453">
    <property type="entry name" value="EsxAB dimer-like"/>
    <property type="match status" value="1"/>
</dbReference>
<accession>A0ABU7L4Z5</accession>